<keyword evidence="3 14" id="KW-0489">Methyltransferase</keyword>
<feature type="region of interest" description="Disordered" evidence="11">
    <location>
        <begin position="429"/>
        <end position="509"/>
    </location>
</feature>
<evidence type="ECO:0000313" key="14">
    <source>
        <dbReference type="EMBL" id="OXA46938.1"/>
    </source>
</evidence>
<dbReference type="InterPro" id="IPR046341">
    <property type="entry name" value="SET_dom_sf"/>
</dbReference>
<feature type="compositionally biased region" description="Basic residues" evidence="11">
    <location>
        <begin position="599"/>
        <end position="612"/>
    </location>
</feature>
<dbReference type="GO" id="GO:0032259">
    <property type="term" value="P:methylation"/>
    <property type="evidence" value="ECO:0007669"/>
    <property type="project" value="UniProtKB-KW"/>
</dbReference>
<dbReference type="Pfam" id="PF18118">
    <property type="entry name" value="PRC2_HTH_1"/>
    <property type="match status" value="1"/>
</dbReference>
<keyword evidence="6" id="KW-0156">Chromatin regulator</keyword>
<dbReference type="STRING" id="158441.A0A226DPI9"/>
<dbReference type="OMA" id="ECIPNID"/>
<dbReference type="SUPFAM" id="SSF82199">
    <property type="entry name" value="SET domain"/>
    <property type="match status" value="1"/>
</dbReference>
<dbReference type="CDD" id="cd10519">
    <property type="entry name" value="SET_EZH"/>
    <property type="match status" value="1"/>
</dbReference>
<evidence type="ECO:0000256" key="6">
    <source>
        <dbReference type="ARBA" id="ARBA00022853"/>
    </source>
</evidence>
<feature type="compositionally biased region" description="Basic and acidic residues" evidence="11">
    <location>
        <begin position="463"/>
        <end position="476"/>
    </location>
</feature>
<dbReference type="PANTHER" id="PTHR45747">
    <property type="entry name" value="HISTONE-LYSINE N-METHYLTRANSFERASE E(Z)"/>
    <property type="match status" value="1"/>
</dbReference>
<keyword evidence="5" id="KW-0949">S-adenosyl-L-methionine</keyword>
<feature type="domain" description="CXC" evidence="13">
    <location>
        <begin position="610"/>
        <end position="714"/>
    </location>
</feature>
<dbReference type="InterPro" id="IPR041343">
    <property type="entry name" value="PRC2_HTH_1"/>
</dbReference>
<evidence type="ECO:0000256" key="3">
    <source>
        <dbReference type="ARBA" id="ARBA00022603"/>
    </source>
</evidence>
<feature type="region of interest" description="Disordered" evidence="11">
    <location>
        <begin position="589"/>
        <end position="612"/>
    </location>
</feature>
<dbReference type="Pfam" id="PF18264">
    <property type="entry name" value="preSET_CXC"/>
    <property type="match status" value="1"/>
</dbReference>
<evidence type="ECO:0000256" key="10">
    <source>
        <dbReference type="ARBA" id="ARBA00048568"/>
    </source>
</evidence>
<dbReference type="EC" id="2.1.1.356" evidence="2"/>
<evidence type="ECO:0000256" key="1">
    <source>
        <dbReference type="ARBA" id="ARBA00004123"/>
    </source>
</evidence>
<dbReference type="InterPro" id="IPR041355">
    <property type="entry name" value="Pre-SET_CXC"/>
</dbReference>
<evidence type="ECO:0000256" key="8">
    <source>
        <dbReference type="ARBA" id="ARBA00023163"/>
    </source>
</evidence>
<name>A0A226DPI9_FOLCA</name>
<evidence type="ECO:0000256" key="9">
    <source>
        <dbReference type="ARBA" id="ARBA00023242"/>
    </source>
</evidence>
<dbReference type="OrthoDB" id="6141102at2759"/>
<keyword evidence="4 14" id="KW-0808">Transferase</keyword>
<dbReference type="Proteomes" id="UP000198287">
    <property type="component" value="Unassembled WGS sequence"/>
</dbReference>
<evidence type="ECO:0000256" key="7">
    <source>
        <dbReference type="ARBA" id="ARBA00023015"/>
    </source>
</evidence>
<dbReference type="FunFam" id="2.170.270.10:FF:000001">
    <property type="entry name" value="Putative histone-lysine N-methyltransferase EZH2"/>
    <property type="match status" value="1"/>
</dbReference>
<feature type="compositionally biased region" description="Low complexity" evidence="11">
    <location>
        <begin position="13"/>
        <end position="25"/>
    </location>
</feature>
<dbReference type="PANTHER" id="PTHR45747:SF4">
    <property type="entry name" value="HISTONE-LYSINE N-METHYLTRANSFERASE E(Z)"/>
    <property type="match status" value="1"/>
</dbReference>
<protein>
    <recommendedName>
        <fullName evidence="2">[histone H3]-lysine(27) N-trimethyltransferase</fullName>
        <ecNumber evidence="2">2.1.1.356</ecNumber>
    </recommendedName>
</protein>
<dbReference type="SMART" id="SM01114">
    <property type="entry name" value="CXC"/>
    <property type="match status" value="1"/>
</dbReference>
<comment type="catalytic activity">
    <reaction evidence="10">
        <text>L-lysyl(27)-[histone H3] + 3 S-adenosyl-L-methionine = N(6),N(6),N(6)-trimethyl-L-lysyl(27)-[histone H3] + 3 S-adenosyl-L-homocysteine + 3 H(+)</text>
        <dbReference type="Rhea" id="RHEA:60292"/>
        <dbReference type="Rhea" id="RHEA-COMP:15535"/>
        <dbReference type="Rhea" id="RHEA-COMP:15548"/>
        <dbReference type="ChEBI" id="CHEBI:15378"/>
        <dbReference type="ChEBI" id="CHEBI:29969"/>
        <dbReference type="ChEBI" id="CHEBI:57856"/>
        <dbReference type="ChEBI" id="CHEBI:59789"/>
        <dbReference type="ChEBI" id="CHEBI:61961"/>
        <dbReference type="EC" id="2.1.1.356"/>
    </reaction>
</comment>
<dbReference type="PROSITE" id="PS51633">
    <property type="entry name" value="CXC"/>
    <property type="match status" value="1"/>
</dbReference>
<keyword evidence="15" id="KW-1185">Reference proteome</keyword>
<dbReference type="InterPro" id="IPR033467">
    <property type="entry name" value="Tesmin/TSO1-like_CXC"/>
</dbReference>
<dbReference type="EMBL" id="LNIX01000014">
    <property type="protein sequence ID" value="OXA46938.1"/>
    <property type="molecule type" value="Genomic_DNA"/>
</dbReference>
<evidence type="ECO:0000259" key="12">
    <source>
        <dbReference type="PROSITE" id="PS50280"/>
    </source>
</evidence>
<evidence type="ECO:0000259" key="13">
    <source>
        <dbReference type="PROSITE" id="PS51633"/>
    </source>
</evidence>
<dbReference type="InterPro" id="IPR001214">
    <property type="entry name" value="SET_dom"/>
</dbReference>
<gene>
    <name evidence="14" type="ORF">Fcan01_18478</name>
</gene>
<sequence>MSQKRKSVEMTRTRSSSSTSSATTRLQEMSLVNWGKRTARKSATSAPQPSPSSKKNAKKGERAAKLQAAEKLTPTKWSPAVSPSKGGVSPSSTLVQRVKIEYDKITKNIEASGRKDNIKAWGQNLRKMEELHRTESVGNGLEVDASGWVAIEPHSPQQKKASAVYGDAKLTTQRVPIRIINHVKALPRMLTWNSIRSNFVVRDELVLHNIPYMGEEVLDKEEDFIEDLVLDVYDNKVHAERDSQLTDEVFFRLVNALDNELSPSQSPAKLKKELSSPKRERVDHQDISTSSSGKKPVQGMIIDTGGKVRRVKIPKEAIFKSIAEAFPEQGTAAEMRDRFVELDKFKTGPSPLLPECIPNIDGPHAESVSRSQALHSFHELFCRRCYKYDCLRHKMTQQSDEPKMVCRKTPEYKTALPCGPQCYSNFSHNVNDSDTENEDTVDTDRKPKKKLRMEGASGSANSKDPDHAKNKKETEANSKMGKVSSVRRLSCDTTKSDDSNSNDGFSRKSKVMLQQTKSIVHELQEAPAFVKDFQKGISQEWNGAEQSLFRTVQKVFGTNYCLIARTLISRTCAEVYDFSKKDAADDALETHKELTPPRKNNKRNKKKNRSWAMHQKKDRVVANVLNNYVPCNHKGECSASNPDCPCAQSLIHCEKFCSCSADCPHRFSGCRCKAQCNTKACPCFAATRECDPDLCQVCGSCEHDVSKMSCRNVNCQKGLNKHLLLAESLVAGWGIFIKDAAQKNEFISEYCGEAISQEEADRRGRVYDKSKCSFLFNLNNEYVVDATRKGNKIRFANHSVNPNCSSKILKVNGDHRIAIIANRAIQPGEELFFDYRYGPTEQLKFVGIERETETV</sequence>
<dbReference type="GO" id="GO:0031507">
    <property type="term" value="P:heterochromatin formation"/>
    <property type="evidence" value="ECO:0007669"/>
    <property type="project" value="TreeGrafter"/>
</dbReference>
<dbReference type="InterPro" id="IPR026489">
    <property type="entry name" value="CXC_dom"/>
</dbReference>
<dbReference type="InterPro" id="IPR048358">
    <property type="entry name" value="EZH1/2_MCSS"/>
</dbReference>
<feature type="compositionally biased region" description="Basic and acidic residues" evidence="11">
    <location>
        <begin position="1"/>
        <end position="12"/>
    </location>
</feature>
<comment type="subcellular location">
    <subcellularLocation>
        <location evidence="1">Nucleus</location>
    </subcellularLocation>
</comment>
<feature type="compositionally biased region" description="Low complexity" evidence="11">
    <location>
        <begin position="41"/>
        <end position="54"/>
    </location>
</feature>
<dbReference type="InterPro" id="IPR045318">
    <property type="entry name" value="EZH1/2-like"/>
</dbReference>
<dbReference type="PROSITE" id="PS50280">
    <property type="entry name" value="SET"/>
    <property type="match status" value="1"/>
</dbReference>
<dbReference type="GO" id="GO:0003682">
    <property type="term" value="F:chromatin binding"/>
    <property type="evidence" value="ECO:0007669"/>
    <property type="project" value="TreeGrafter"/>
</dbReference>
<feature type="compositionally biased region" description="Low complexity" evidence="11">
    <location>
        <begin position="78"/>
        <end position="92"/>
    </location>
</feature>
<proteinExistence type="predicted"/>
<evidence type="ECO:0000313" key="15">
    <source>
        <dbReference type="Proteomes" id="UP000198287"/>
    </source>
</evidence>
<dbReference type="AlphaFoldDB" id="A0A226DPI9"/>
<evidence type="ECO:0000256" key="5">
    <source>
        <dbReference type="ARBA" id="ARBA00022691"/>
    </source>
</evidence>
<evidence type="ECO:0000256" key="2">
    <source>
        <dbReference type="ARBA" id="ARBA00012186"/>
    </source>
</evidence>
<dbReference type="GO" id="GO:0035098">
    <property type="term" value="C:ESC/E(Z) complex"/>
    <property type="evidence" value="ECO:0007669"/>
    <property type="project" value="TreeGrafter"/>
</dbReference>
<keyword evidence="7" id="KW-0805">Transcription regulation</keyword>
<reference evidence="14 15" key="1">
    <citation type="submission" date="2015-12" db="EMBL/GenBank/DDBJ databases">
        <title>The genome of Folsomia candida.</title>
        <authorList>
            <person name="Faddeeva A."/>
            <person name="Derks M.F."/>
            <person name="Anvar Y."/>
            <person name="Smit S."/>
            <person name="Van Straalen N."/>
            <person name="Roelofs D."/>
        </authorList>
    </citation>
    <scope>NUCLEOTIDE SEQUENCE [LARGE SCALE GENOMIC DNA]</scope>
    <source>
        <strain evidence="14 15">VU population</strain>
        <tissue evidence="14">Whole body</tissue>
    </source>
</reference>
<organism evidence="14 15">
    <name type="scientific">Folsomia candida</name>
    <name type="common">Springtail</name>
    <dbReference type="NCBI Taxonomy" id="158441"/>
    <lineage>
        <taxon>Eukaryota</taxon>
        <taxon>Metazoa</taxon>
        <taxon>Ecdysozoa</taxon>
        <taxon>Arthropoda</taxon>
        <taxon>Hexapoda</taxon>
        <taxon>Collembola</taxon>
        <taxon>Entomobryomorpha</taxon>
        <taxon>Isotomoidea</taxon>
        <taxon>Isotomidae</taxon>
        <taxon>Proisotominae</taxon>
        <taxon>Folsomia</taxon>
    </lineage>
</organism>
<feature type="region of interest" description="Disordered" evidence="11">
    <location>
        <begin position="1"/>
        <end position="92"/>
    </location>
</feature>
<comment type="caution">
    <text evidence="14">The sequence shown here is derived from an EMBL/GenBank/DDBJ whole genome shotgun (WGS) entry which is preliminary data.</text>
</comment>
<dbReference type="Pfam" id="PF00856">
    <property type="entry name" value="SET"/>
    <property type="match status" value="1"/>
</dbReference>
<feature type="region of interest" description="Disordered" evidence="11">
    <location>
        <begin position="261"/>
        <end position="299"/>
    </location>
</feature>
<dbReference type="Pfam" id="PF21358">
    <property type="entry name" value="Ezh2_MCSS"/>
    <property type="match status" value="1"/>
</dbReference>
<dbReference type="Gene3D" id="2.170.270.10">
    <property type="entry name" value="SET domain"/>
    <property type="match status" value="1"/>
</dbReference>
<dbReference type="GO" id="GO:0140951">
    <property type="term" value="F:histone H3K27 trimethyltransferase activity"/>
    <property type="evidence" value="ECO:0007669"/>
    <property type="project" value="UniProtKB-EC"/>
</dbReference>
<feature type="domain" description="SET" evidence="12">
    <location>
        <begin position="721"/>
        <end position="836"/>
    </location>
</feature>
<keyword evidence="9" id="KW-0539">Nucleus</keyword>
<keyword evidence="8" id="KW-0804">Transcription</keyword>
<evidence type="ECO:0000256" key="4">
    <source>
        <dbReference type="ARBA" id="ARBA00022679"/>
    </source>
</evidence>
<accession>A0A226DPI9</accession>
<feature type="compositionally biased region" description="Basic and acidic residues" evidence="11">
    <location>
        <begin position="270"/>
        <end position="286"/>
    </location>
</feature>
<dbReference type="SMART" id="SM00317">
    <property type="entry name" value="SET"/>
    <property type="match status" value="1"/>
</dbReference>
<evidence type="ECO:0000256" key="11">
    <source>
        <dbReference type="SAM" id="MobiDB-lite"/>
    </source>
</evidence>